<accession>A0ABZ0UXQ4</accession>
<evidence type="ECO:0000313" key="2">
    <source>
        <dbReference type="EMBL" id="WPZ21174.1"/>
    </source>
</evidence>
<evidence type="ECO:0000313" key="3">
    <source>
        <dbReference type="Proteomes" id="UP001326567"/>
    </source>
</evidence>
<evidence type="ECO:0000256" key="1">
    <source>
        <dbReference type="SAM" id="SignalP"/>
    </source>
</evidence>
<reference evidence="2 3" key="1">
    <citation type="submission" date="2023-11" db="EMBL/GenBank/DDBJ databases">
        <title>From the Deep-Sea to the Surface: Bacterial Genomes Isolated from the Moytirra Hydrothermal Vent Plume.</title>
        <authorList>
            <person name="Major S.R."/>
        </authorList>
    </citation>
    <scope>NUCLEOTIDE SEQUENCE [LARGE SCALE GENOMIC DNA]</scope>
    <source>
        <strain evidence="2 3">OXR-9</strain>
    </source>
</reference>
<dbReference type="InterPro" id="IPR008972">
    <property type="entry name" value="Cupredoxin"/>
</dbReference>
<dbReference type="Gene3D" id="2.60.40.420">
    <property type="entry name" value="Cupredoxins - blue copper proteins"/>
    <property type="match status" value="1"/>
</dbReference>
<keyword evidence="1" id="KW-0732">Signal</keyword>
<evidence type="ECO:0008006" key="4">
    <source>
        <dbReference type="Google" id="ProtNLM"/>
    </source>
</evidence>
<dbReference type="Proteomes" id="UP001326567">
    <property type="component" value="Chromosome"/>
</dbReference>
<organism evidence="2 3">
    <name type="scientific">Sulfitobacter faviae</name>
    <dbReference type="NCBI Taxonomy" id="1775881"/>
    <lineage>
        <taxon>Bacteria</taxon>
        <taxon>Pseudomonadati</taxon>
        <taxon>Pseudomonadota</taxon>
        <taxon>Alphaproteobacteria</taxon>
        <taxon>Rhodobacterales</taxon>
        <taxon>Roseobacteraceae</taxon>
        <taxon>Sulfitobacter</taxon>
    </lineage>
</organism>
<sequence length="110" mass="11472">MMLSSYRKSTGALALALSLCAAGAMAESRNVLIVDGAYFPSLSHVQPGDQVVFTNNATGSHTITGEDEAWTSGPIPVNGSYTLDITAQTPTRFSGQTLEAPAFEGAISFD</sequence>
<feature type="chain" id="PRO_5047235506" description="Plastocyanin" evidence="1">
    <location>
        <begin position="27"/>
        <end position="110"/>
    </location>
</feature>
<protein>
    <recommendedName>
        <fullName evidence="4">Plastocyanin</fullName>
    </recommendedName>
</protein>
<name>A0ABZ0UXQ4_9RHOB</name>
<keyword evidence="3" id="KW-1185">Reference proteome</keyword>
<dbReference type="SUPFAM" id="SSF49503">
    <property type="entry name" value="Cupredoxins"/>
    <property type="match status" value="1"/>
</dbReference>
<proteinExistence type="predicted"/>
<feature type="signal peptide" evidence="1">
    <location>
        <begin position="1"/>
        <end position="26"/>
    </location>
</feature>
<dbReference type="RefSeq" id="WP_322328248.1">
    <property type="nucleotide sequence ID" value="NZ_CP139725.1"/>
</dbReference>
<dbReference type="EMBL" id="CP139725">
    <property type="protein sequence ID" value="WPZ21174.1"/>
    <property type="molecule type" value="Genomic_DNA"/>
</dbReference>
<gene>
    <name evidence="2" type="ORF">T7987_13495</name>
</gene>